<name>A0A914RFF5_PAREQ</name>
<dbReference type="WBParaSite" id="PEQ_0000534601-mRNA-1">
    <property type="protein sequence ID" value="PEQ_0000534601-mRNA-1"/>
    <property type="gene ID" value="PEQ_0000534601"/>
</dbReference>
<reference evidence="2" key="1">
    <citation type="submission" date="2022-11" db="UniProtKB">
        <authorList>
            <consortium name="WormBaseParasite"/>
        </authorList>
    </citation>
    <scope>IDENTIFICATION</scope>
</reference>
<dbReference type="Proteomes" id="UP000887564">
    <property type="component" value="Unplaced"/>
</dbReference>
<evidence type="ECO:0000313" key="2">
    <source>
        <dbReference type="WBParaSite" id="PEQ_0000534601-mRNA-1"/>
    </source>
</evidence>
<proteinExistence type="predicted"/>
<accession>A0A914RFF5</accession>
<protein>
    <submittedName>
        <fullName evidence="2">Uncharacterized protein</fullName>
    </submittedName>
</protein>
<keyword evidence="1" id="KW-1185">Reference proteome</keyword>
<dbReference type="AlphaFoldDB" id="A0A914RFF5"/>
<sequence length="30" mass="3357">MEDGKIVLIGNETDILHCGYSHALRDGDKR</sequence>
<organism evidence="1 2">
    <name type="scientific">Parascaris equorum</name>
    <name type="common">Equine roundworm</name>
    <dbReference type="NCBI Taxonomy" id="6256"/>
    <lineage>
        <taxon>Eukaryota</taxon>
        <taxon>Metazoa</taxon>
        <taxon>Ecdysozoa</taxon>
        <taxon>Nematoda</taxon>
        <taxon>Chromadorea</taxon>
        <taxon>Rhabditida</taxon>
        <taxon>Spirurina</taxon>
        <taxon>Ascaridomorpha</taxon>
        <taxon>Ascaridoidea</taxon>
        <taxon>Ascarididae</taxon>
        <taxon>Parascaris</taxon>
    </lineage>
</organism>
<evidence type="ECO:0000313" key="1">
    <source>
        <dbReference type="Proteomes" id="UP000887564"/>
    </source>
</evidence>